<organism evidence="1 2">
    <name type="scientific">Alligator mississippiensis</name>
    <name type="common">American alligator</name>
    <dbReference type="NCBI Taxonomy" id="8496"/>
    <lineage>
        <taxon>Eukaryota</taxon>
        <taxon>Metazoa</taxon>
        <taxon>Chordata</taxon>
        <taxon>Craniata</taxon>
        <taxon>Vertebrata</taxon>
        <taxon>Euteleostomi</taxon>
        <taxon>Archelosauria</taxon>
        <taxon>Archosauria</taxon>
        <taxon>Crocodylia</taxon>
        <taxon>Alligatoridae</taxon>
        <taxon>Alligatorinae</taxon>
        <taxon>Alligator</taxon>
    </lineage>
</organism>
<protein>
    <submittedName>
        <fullName evidence="1">Uncharacterized protein</fullName>
    </submittedName>
</protein>
<reference evidence="1 2" key="1">
    <citation type="journal article" date="2012" name="Genome Biol.">
        <title>Sequencing three crocodilian genomes to illuminate the evolution of archosaurs and amniotes.</title>
        <authorList>
            <person name="St John J.A."/>
            <person name="Braun E.L."/>
            <person name="Isberg S.R."/>
            <person name="Miles L.G."/>
            <person name="Chong A.Y."/>
            <person name="Gongora J."/>
            <person name="Dalzell P."/>
            <person name="Moran C."/>
            <person name="Bed'hom B."/>
            <person name="Abzhanov A."/>
            <person name="Burgess S.C."/>
            <person name="Cooksey A.M."/>
            <person name="Castoe T.A."/>
            <person name="Crawford N.G."/>
            <person name="Densmore L.D."/>
            <person name="Drew J.C."/>
            <person name="Edwards S.V."/>
            <person name="Faircloth B.C."/>
            <person name="Fujita M.K."/>
            <person name="Greenwold M.J."/>
            <person name="Hoffmann F.G."/>
            <person name="Howard J.M."/>
            <person name="Iguchi T."/>
            <person name="Janes D.E."/>
            <person name="Khan S.Y."/>
            <person name="Kohno S."/>
            <person name="de Koning A.J."/>
            <person name="Lance S.L."/>
            <person name="McCarthy F.M."/>
            <person name="McCormack J.E."/>
            <person name="Merchant M.E."/>
            <person name="Peterson D.G."/>
            <person name="Pollock D.D."/>
            <person name="Pourmand N."/>
            <person name="Raney B.J."/>
            <person name="Roessler K.A."/>
            <person name="Sanford J.R."/>
            <person name="Sawyer R.H."/>
            <person name="Schmidt C.J."/>
            <person name="Triplett E.W."/>
            <person name="Tuberville T.D."/>
            <person name="Venegas-Anaya M."/>
            <person name="Howard J.T."/>
            <person name="Jarvis E.D."/>
            <person name="Guillette L.J.Jr."/>
            <person name="Glenn T.C."/>
            <person name="Green R.E."/>
            <person name="Ray D.A."/>
        </authorList>
    </citation>
    <scope>NUCLEOTIDE SEQUENCE [LARGE SCALE GENOMIC DNA]</scope>
    <source>
        <strain evidence="1">KSC_2009_1</strain>
    </source>
</reference>
<keyword evidence="2" id="KW-1185">Reference proteome</keyword>
<dbReference type="AlphaFoldDB" id="A0A151MSC6"/>
<accession>A0A151MSC6</accession>
<comment type="caution">
    <text evidence="1">The sequence shown here is derived from an EMBL/GenBank/DDBJ whole genome shotgun (WGS) entry which is preliminary data.</text>
</comment>
<gene>
    <name evidence="1" type="ORF">Y1Q_0021250</name>
</gene>
<evidence type="ECO:0000313" key="1">
    <source>
        <dbReference type="EMBL" id="KYO27330.1"/>
    </source>
</evidence>
<proteinExistence type="predicted"/>
<sequence length="76" mass="8770">MFLGQSSADLKSVETLWRSDASYNITTSKHALRKKELVLMMHFWFLVLECASSEFGYFTLQQNMDSLGHQGDTLYD</sequence>
<name>A0A151MSC6_ALLMI</name>
<dbReference type="EMBL" id="AKHW03005226">
    <property type="protein sequence ID" value="KYO27330.1"/>
    <property type="molecule type" value="Genomic_DNA"/>
</dbReference>
<evidence type="ECO:0000313" key="2">
    <source>
        <dbReference type="Proteomes" id="UP000050525"/>
    </source>
</evidence>
<dbReference type="Proteomes" id="UP000050525">
    <property type="component" value="Unassembled WGS sequence"/>
</dbReference>